<name>A0A6G1H7W9_9PEZI</name>
<organism evidence="1 2">
    <name type="scientific">Aulographum hederae CBS 113979</name>
    <dbReference type="NCBI Taxonomy" id="1176131"/>
    <lineage>
        <taxon>Eukaryota</taxon>
        <taxon>Fungi</taxon>
        <taxon>Dikarya</taxon>
        <taxon>Ascomycota</taxon>
        <taxon>Pezizomycotina</taxon>
        <taxon>Dothideomycetes</taxon>
        <taxon>Pleosporomycetidae</taxon>
        <taxon>Aulographales</taxon>
        <taxon>Aulographaceae</taxon>
    </lineage>
</organism>
<protein>
    <submittedName>
        <fullName evidence="1">Uncharacterized protein</fullName>
    </submittedName>
</protein>
<dbReference type="Proteomes" id="UP000800041">
    <property type="component" value="Unassembled WGS sequence"/>
</dbReference>
<reference evidence="1" key="1">
    <citation type="journal article" date="2020" name="Stud. Mycol.">
        <title>101 Dothideomycetes genomes: a test case for predicting lifestyles and emergence of pathogens.</title>
        <authorList>
            <person name="Haridas S."/>
            <person name="Albert R."/>
            <person name="Binder M."/>
            <person name="Bloem J."/>
            <person name="Labutti K."/>
            <person name="Salamov A."/>
            <person name="Andreopoulos B."/>
            <person name="Baker S."/>
            <person name="Barry K."/>
            <person name="Bills G."/>
            <person name="Bluhm B."/>
            <person name="Cannon C."/>
            <person name="Castanera R."/>
            <person name="Culley D."/>
            <person name="Daum C."/>
            <person name="Ezra D."/>
            <person name="Gonzalez J."/>
            <person name="Henrissat B."/>
            <person name="Kuo A."/>
            <person name="Liang C."/>
            <person name="Lipzen A."/>
            <person name="Lutzoni F."/>
            <person name="Magnuson J."/>
            <person name="Mondo S."/>
            <person name="Nolan M."/>
            <person name="Ohm R."/>
            <person name="Pangilinan J."/>
            <person name="Park H.-J."/>
            <person name="Ramirez L."/>
            <person name="Alfaro M."/>
            <person name="Sun H."/>
            <person name="Tritt A."/>
            <person name="Yoshinaga Y."/>
            <person name="Zwiers L.-H."/>
            <person name="Turgeon B."/>
            <person name="Goodwin S."/>
            <person name="Spatafora J."/>
            <person name="Crous P."/>
            <person name="Grigoriev I."/>
        </authorList>
    </citation>
    <scope>NUCLEOTIDE SEQUENCE</scope>
    <source>
        <strain evidence="1">CBS 113979</strain>
    </source>
</reference>
<accession>A0A6G1H7W9</accession>
<dbReference type="EMBL" id="ML977145">
    <property type="protein sequence ID" value="KAF1989316.1"/>
    <property type="molecule type" value="Genomic_DNA"/>
</dbReference>
<proteinExistence type="predicted"/>
<gene>
    <name evidence="1" type="ORF">K402DRAFT_269732</name>
</gene>
<dbReference type="AlphaFoldDB" id="A0A6G1H7W9"/>
<evidence type="ECO:0000313" key="1">
    <source>
        <dbReference type="EMBL" id="KAF1989316.1"/>
    </source>
</evidence>
<sequence>MEAGLQIVRPPSPRLIDTPQIRIYLSYDPINTISAMKSDCCRRRAWRTLAESGNLTCKSRNPSVTSQKRVDALRPPARRYTVRVIADASGRCSCIPPVSQAPALGRRTINNLNRLSRTHTTTTVPSPECLLFTMLRLSQMLSIQVRLWRSFCDSGKVWARHRKAAPLSRVYRCHPCSNGRISNLSDSHAVSSNQPSISSA</sequence>
<keyword evidence="2" id="KW-1185">Reference proteome</keyword>
<evidence type="ECO:0000313" key="2">
    <source>
        <dbReference type="Proteomes" id="UP000800041"/>
    </source>
</evidence>